<evidence type="ECO:0000313" key="7">
    <source>
        <dbReference type="EMBL" id="RWS15356.1"/>
    </source>
</evidence>
<evidence type="ECO:0000256" key="3">
    <source>
        <dbReference type="ARBA" id="ARBA00022525"/>
    </source>
</evidence>
<reference evidence="7 8" key="1">
    <citation type="journal article" date="2018" name="Gigascience">
        <title>Genomes of trombidid mites reveal novel predicted allergens and laterally-transferred genes associated with secondary metabolism.</title>
        <authorList>
            <person name="Dong X."/>
            <person name="Chaisiri K."/>
            <person name="Xia D."/>
            <person name="Armstrong S.D."/>
            <person name="Fang Y."/>
            <person name="Donnelly M.J."/>
            <person name="Kadowaki T."/>
            <person name="McGarry J.W."/>
            <person name="Darby A.C."/>
            <person name="Makepeace B.L."/>
        </authorList>
    </citation>
    <scope>NUCLEOTIDE SEQUENCE [LARGE SCALE GENOMIC DNA]</scope>
    <source>
        <strain evidence="7">UoL-WK</strain>
    </source>
</reference>
<dbReference type="GO" id="GO:0016298">
    <property type="term" value="F:lipase activity"/>
    <property type="evidence" value="ECO:0007669"/>
    <property type="project" value="InterPro"/>
</dbReference>
<evidence type="ECO:0000259" key="6">
    <source>
        <dbReference type="PROSITE" id="PS50234"/>
    </source>
</evidence>
<dbReference type="SUPFAM" id="SSF53474">
    <property type="entry name" value="alpha/beta-Hydrolases"/>
    <property type="match status" value="1"/>
</dbReference>
<dbReference type="GO" id="GO:0017171">
    <property type="term" value="F:serine hydrolase activity"/>
    <property type="evidence" value="ECO:0007669"/>
    <property type="project" value="TreeGrafter"/>
</dbReference>
<dbReference type="InterPro" id="IPR002035">
    <property type="entry name" value="VWF_A"/>
</dbReference>
<comment type="similarity">
    <text evidence="2 4">Belongs to the AB hydrolase superfamily. Lipase family.</text>
</comment>
<dbReference type="SUPFAM" id="SSF53300">
    <property type="entry name" value="vWA-like"/>
    <property type="match status" value="1"/>
</dbReference>
<dbReference type="InterPro" id="IPR000734">
    <property type="entry name" value="TAG_lipase"/>
</dbReference>
<dbReference type="GO" id="GO:0005615">
    <property type="term" value="C:extracellular space"/>
    <property type="evidence" value="ECO:0007669"/>
    <property type="project" value="TreeGrafter"/>
</dbReference>
<dbReference type="OrthoDB" id="687730at2759"/>
<dbReference type="NCBIfam" id="NF041940">
    <property type="entry name" value="choice_anch_X"/>
    <property type="match status" value="1"/>
</dbReference>
<dbReference type="PROSITE" id="PS50234">
    <property type="entry name" value="VWFA"/>
    <property type="match status" value="1"/>
</dbReference>
<proteinExistence type="inferred from homology"/>
<dbReference type="STRING" id="1965070.A0A3S3PHG7"/>
<feature type="signal peptide" evidence="5">
    <location>
        <begin position="1"/>
        <end position="18"/>
    </location>
</feature>
<accession>A0A3S3PHG7</accession>
<comment type="caution">
    <text evidence="7">The sequence shown here is derived from an EMBL/GenBank/DDBJ whole genome shotgun (WGS) entry which is preliminary data.</text>
</comment>
<dbReference type="AlphaFoldDB" id="A0A3S3PHG7"/>
<comment type="subcellular location">
    <subcellularLocation>
        <location evidence="1">Secreted</location>
    </subcellularLocation>
</comment>
<gene>
    <name evidence="7" type="ORF">B4U79_02120</name>
</gene>
<evidence type="ECO:0000256" key="2">
    <source>
        <dbReference type="ARBA" id="ARBA00010701"/>
    </source>
</evidence>
<dbReference type="InterPro" id="IPR013818">
    <property type="entry name" value="Lipase"/>
</dbReference>
<evidence type="ECO:0000256" key="5">
    <source>
        <dbReference type="SAM" id="SignalP"/>
    </source>
</evidence>
<dbReference type="Pfam" id="PF00092">
    <property type="entry name" value="VWA"/>
    <property type="match status" value="1"/>
</dbReference>
<dbReference type="Pfam" id="PF00151">
    <property type="entry name" value="Lipase"/>
    <property type="match status" value="1"/>
</dbReference>
<dbReference type="InterPro" id="IPR036465">
    <property type="entry name" value="vWFA_dom_sf"/>
</dbReference>
<dbReference type="Proteomes" id="UP000285301">
    <property type="component" value="Unassembled WGS sequence"/>
</dbReference>
<keyword evidence="3" id="KW-0964">Secreted</keyword>
<dbReference type="GO" id="GO:0032991">
    <property type="term" value="C:protein-containing complex"/>
    <property type="evidence" value="ECO:0007669"/>
    <property type="project" value="UniProtKB-ARBA"/>
</dbReference>
<evidence type="ECO:0000313" key="8">
    <source>
        <dbReference type="Proteomes" id="UP000285301"/>
    </source>
</evidence>
<keyword evidence="5" id="KW-0732">Signal</keyword>
<evidence type="ECO:0000256" key="1">
    <source>
        <dbReference type="ARBA" id="ARBA00004613"/>
    </source>
</evidence>
<dbReference type="GO" id="GO:0016042">
    <property type="term" value="P:lipid catabolic process"/>
    <property type="evidence" value="ECO:0007669"/>
    <property type="project" value="TreeGrafter"/>
</dbReference>
<dbReference type="EMBL" id="NCKU01000484">
    <property type="protein sequence ID" value="RWS15356.1"/>
    <property type="molecule type" value="Genomic_DNA"/>
</dbReference>
<dbReference type="InterPro" id="IPR029058">
    <property type="entry name" value="AB_hydrolase_fold"/>
</dbReference>
<keyword evidence="8" id="KW-1185">Reference proteome</keyword>
<protein>
    <submittedName>
        <fullName evidence="7">Epithelial chloride channel protein-like protein</fullName>
    </submittedName>
</protein>
<dbReference type="Gene3D" id="3.40.50.410">
    <property type="entry name" value="von Willebrand factor, type A domain"/>
    <property type="match status" value="1"/>
</dbReference>
<feature type="domain" description="VWFA" evidence="6">
    <location>
        <begin position="254"/>
        <end position="426"/>
    </location>
</feature>
<dbReference type="CDD" id="cd00198">
    <property type="entry name" value="vWFA"/>
    <property type="match status" value="1"/>
</dbReference>
<evidence type="ECO:0000256" key="4">
    <source>
        <dbReference type="RuleBase" id="RU004262"/>
    </source>
</evidence>
<dbReference type="PRINTS" id="PR00821">
    <property type="entry name" value="TAGLIPASE"/>
</dbReference>
<sequence length="852" mass="93783">MRSILAVSLFIAVTLARANKKFGESAKLRVVGITYTVYNSHIAYSKFKFDAVNFKDFDKVSLVIPDHFGFKFYEESVRKAFFTKQPNSLLVFVNWDTAISGLNYNQICSYFVPELVKNVIEKLNSVKKAGKSVEIIGHGIGAHVAGQIGRQVKDIIKVERIIGLDPSFRWFIEKPNDSLHCDDADNVTVIHSNGGRYGLNKSICSNDLRPNGGHEQPECKSRPLDKLCSHNAAWLRFIDLILGKSLDKYKSCNTFVLCLDFSGSMFDDTGKYRKMTNAAREFLATFNDISVGIVSFGSQAVQTHPIVEINSNRESLISSIVENNLGGTSIGGGLRKSVNLLNAALQGTKCSANIILATDGEQNEGETPADVLPDLLKLQIKVTTLAIGSDASADLENIADSTGGRVFKVNDDEAASSAVGDMHKNLESAVNKELDVEVTPIDVSSKNVVLEGNSVLKEKVVIDEGIGENTTFEVTTEDKKKIEIELMSPKNKTYTEKSPEYDLNTTPDKHKFKFKVMDPGVWEVLLKKKTKSKRSLDSSERVTATILVKSFPKAKSNKTIRLEGDLSSRVLTYPEPLRISAELGVGSFPVINAAVEAIIESGDKRSTISLNDNGFNPDEVANDGIYSGSIWELPALGRNSITIKAFSNGSAMLLLKENSIFKEQNSCDVNKCETLYPFEREVNMGSVKVDPAAQQINDVHIDRVTDVKVLRAIEDRREVNLQWTIPGNSGHNESVELFDVRIITNTSGFENGYKVTDDDLVFGTIKCVNCSEGELKSISVKVPEFVWQNANENGEFKMVFALKSILKTFESEISNLALITSDDLSKSSSKANVSASLVFVLTVTSFSTAFYL</sequence>
<name>A0A3S3PHG7_9ACAR</name>
<feature type="chain" id="PRO_5018588735" evidence="5">
    <location>
        <begin position="19"/>
        <end position="852"/>
    </location>
</feature>
<dbReference type="SMART" id="SM00327">
    <property type="entry name" value="VWA"/>
    <property type="match status" value="1"/>
</dbReference>
<organism evidence="7 8">
    <name type="scientific">Dinothrombium tinctorium</name>
    <dbReference type="NCBI Taxonomy" id="1965070"/>
    <lineage>
        <taxon>Eukaryota</taxon>
        <taxon>Metazoa</taxon>
        <taxon>Ecdysozoa</taxon>
        <taxon>Arthropoda</taxon>
        <taxon>Chelicerata</taxon>
        <taxon>Arachnida</taxon>
        <taxon>Acari</taxon>
        <taxon>Acariformes</taxon>
        <taxon>Trombidiformes</taxon>
        <taxon>Prostigmata</taxon>
        <taxon>Anystina</taxon>
        <taxon>Parasitengona</taxon>
        <taxon>Trombidioidea</taxon>
        <taxon>Trombidiidae</taxon>
        <taxon>Dinothrombium</taxon>
    </lineage>
</organism>
<dbReference type="PANTHER" id="PTHR11610">
    <property type="entry name" value="LIPASE"/>
    <property type="match status" value="1"/>
</dbReference>
<dbReference type="Gene3D" id="3.40.50.1820">
    <property type="entry name" value="alpha/beta hydrolase"/>
    <property type="match status" value="1"/>
</dbReference>
<dbReference type="PANTHER" id="PTHR11610:SF173">
    <property type="entry name" value="LIPASE DOMAIN-CONTAINING PROTEIN-RELATED"/>
    <property type="match status" value="1"/>
</dbReference>